<dbReference type="GO" id="GO:0005730">
    <property type="term" value="C:nucleolus"/>
    <property type="evidence" value="ECO:0007669"/>
    <property type="project" value="TreeGrafter"/>
</dbReference>
<dbReference type="STRING" id="67801.A0A1B0C0Z2"/>
<organism evidence="3 4">
    <name type="scientific">Glossina palpalis gambiensis</name>
    <dbReference type="NCBI Taxonomy" id="67801"/>
    <lineage>
        <taxon>Eukaryota</taxon>
        <taxon>Metazoa</taxon>
        <taxon>Ecdysozoa</taxon>
        <taxon>Arthropoda</taxon>
        <taxon>Hexapoda</taxon>
        <taxon>Insecta</taxon>
        <taxon>Pterygota</taxon>
        <taxon>Neoptera</taxon>
        <taxon>Endopterygota</taxon>
        <taxon>Diptera</taxon>
        <taxon>Brachycera</taxon>
        <taxon>Muscomorpha</taxon>
        <taxon>Hippoboscoidea</taxon>
        <taxon>Glossinidae</taxon>
        <taxon>Glossina</taxon>
    </lineage>
</organism>
<dbReference type="InterPro" id="IPR027417">
    <property type="entry name" value="P-loop_NTPase"/>
</dbReference>
<keyword evidence="2" id="KW-0342">GTP-binding</keyword>
<reference evidence="3" key="2">
    <citation type="submission" date="2020-05" db="UniProtKB">
        <authorList>
            <consortium name="EnsemblMetazoa"/>
        </authorList>
    </citation>
    <scope>IDENTIFICATION</scope>
    <source>
        <strain evidence="3">IAEA</strain>
    </source>
</reference>
<dbReference type="Proteomes" id="UP000092460">
    <property type="component" value="Unassembled WGS sequence"/>
</dbReference>
<dbReference type="Gene3D" id="3.40.50.300">
    <property type="entry name" value="P-loop containing nucleotide triphosphate hydrolases"/>
    <property type="match status" value="1"/>
</dbReference>
<dbReference type="PANTHER" id="PTHR11089">
    <property type="entry name" value="GTP-BINDING PROTEIN-RELATED"/>
    <property type="match status" value="1"/>
</dbReference>
<dbReference type="AlphaFoldDB" id="A0A1B0C0Z2"/>
<keyword evidence="4" id="KW-1185">Reference proteome</keyword>
<evidence type="ECO:0000256" key="2">
    <source>
        <dbReference type="ARBA" id="ARBA00023134"/>
    </source>
</evidence>
<dbReference type="SUPFAM" id="SSF52540">
    <property type="entry name" value="P-loop containing nucleoside triphosphate hydrolases"/>
    <property type="match status" value="1"/>
</dbReference>
<dbReference type="InterPro" id="IPR050755">
    <property type="entry name" value="TRAFAC_YlqF/YawG_RiboMat"/>
</dbReference>
<name>A0A1B0C0Z2_9MUSC</name>
<evidence type="ECO:0000256" key="1">
    <source>
        <dbReference type="ARBA" id="ARBA00022741"/>
    </source>
</evidence>
<sequence>VEEAKKRIEEERKRKREEVKRDFSLLCCSKEQFKSLEALVNNADERDAAYSIIHENETKEGEEKYKNITDKEQSLKQYFKEFKKVVENANVVLKVVDAGDPLGNRCSERAVRVAPGNKRFALILNKADLVLKENLSKWLKWTARSSYGV</sequence>
<dbReference type="PANTHER" id="PTHR11089:SF30">
    <property type="entry name" value="GUANINE NUCLEOTIDE-BINDING PROTEIN-LIKE 3 HOMOLOG"/>
    <property type="match status" value="1"/>
</dbReference>
<reference evidence="4" key="1">
    <citation type="submission" date="2015-01" db="EMBL/GenBank/DDBJ databases">
        <authorList>
            <person name="Aksoy S."/>
            <person name="Warren W."/>
            <person name="Wilson R.K."/>
        </authorList>
    </citation>
    <scope>NUCLEOTIDE SEQUENCE [LARGE SCALE GENOMIC DNA]</scope>
    <source>
        <strain evidence="4">IAEA</strain>
    </source>
</reference>
<keyword evidence="1" id="KW-0547">Nucleotide-binding</keyword>
<dbReference type="GO" id="GO:0005525">
    <property type="term" value="F:GTP binding"/>
    <property type="evidence" value="ECO:0007669"/>
    <property type="project" value="UniProtKB-KW"/>
</dbReference>
<dbReference type="EMBL" id="JXJN01023832">
    <property type="status" value="NOT_ANNOTATED_CDS"/>
    <property type="molecule type" value="Genomic_DNA"/>
</dbReference>
<proteinExistence type="predicted"/>
<protein>
    <submittedName>
        <fullName evidence="3">Uncharacterized protein</fullName>
    </submittedName>
</protein>
<evidence type="ECO:0000313" key="3">
    <source>
        <dbReference type="EnsemblMetazoa" id="GPPI046273-PA"/>
    </source>
</evidence>
<accession>A0A1B0C0Z2</accession>
<evidence type="ECO:0000313" key="4">
    <source>
        <dbReference type="Proteomes" id="UP000092460"/>
    </source>
</evidence>
<dbReference type="VEuPathDB" id="VectorBase:GPPI046273"/>
<dbReference type="EnsemblMetazoa" id="GPPI046273-RA">
    <property type="protein sequence ID" value="GPPI046273-PA"/>
    <property type="gene ID" value="GPPI046273"/>
</dbReference>